<sequence length="140" mass="16537">MHRTTLFRINTRQWGAKELAFPRLLIELYFFGINNNNSLRNLPAIPMQFTKTLRWICRIKLASESKTVDHPRSAKKKATRFPQERRVTNWFADVKTTARTYPRAIADLSKRKLRQNARQRIDGGERNLKKKWSSDRLGIP</sequence>
<protein>
    <submittedName>
        <fullName evidence="2">Uncharacterized protein</fullName>
    </submittedName>
</protein>
<dbReference type="Proteomes" id="UP000620124">
    <property type="component" value="Unassembled WGS sequence"/>
</dbReference>
<name>A0A8H6XG67_9AGAR</name>
<evidence type="ECO:0000313" key="3">
    <source>
        <dbReference type="Proteomes" id="UP000620124"/>
    </source>
</evidence>
<gene>
    <name evidence="2" type="ORF">MVEN_01967500</name>
</gene>
<keyword evidence="3" id="KW-1185">Reference proteome</keyword>
<evidence type="ECO:0000313" key="2">
    <source>
        <dbReference type="EMBL" id="KAF7340472.1"/>
    </source>
</evidence>
<dbReference type="EMBL" id="JACAZI010000019">
    <property type="protein sequence ID" value="KAF7340472.1"/>
    <property type="molecule type" value="Genomic_DNA"/>
</dbReference>
<proteinExistence type="predicted"/>
<dbReference type="AlphaFoldDB" id="A0A8H6XG67"/>
<organism evidence="2 3">
    <name type="scientific">Mycena venus</name>
    <dbReference type="NCBI Taxonomy" id="2733690"/>
    <lineage>
        <taxon>Eukaryota</taxon>
        <taxon>Fungi</taxon>
        <taxon>Dikarya</taxon>
        <taxon>Basidiomycota</taxon>
        <taxon>Agaricomycotina</taxon>
        <taxon>Agaricomycetes</taxon>
        <taxon>Agaricomycetidae</taxon>
        <taxon>Agaricales</taxon>
        <taxon>Marasmiineae</taxon>
        <taxon>Mycenaceae</taxon>
        <taxon>Mycena</taxon>
    </lineage>
</organism>
<accession>A0A8H6XG67</accession>
<comment type="caution">
    <text evidence="2">The sequence shown here is derived from an EMBL/GenBank/DDBJ whole genome shotgun (WGS) entry which is preliminary data.</text>
</comment>
<evidence type="ECO:0000256" key="1">
    <source>
        <dbReference type="SAM" id="MobiDB-lite"/>
    </source>
</evidence>
<reference evidence="2" key="1">
    <citation type="submission" date="2020-05" db="EMBL/GenBank/DDBJ databases">
        <title>Mycena genomes resolve the evolution of fungal bioluminescence.</title>
        <authorList>
            <person name="Tsai I.J."/>
        </authorList>
    </citation>
    <scope>NUCLEOTIDE SEQUENCE</scope>
    <source>
        <strain evidence="2">CCC161011</strain>
    </source>
</reference>
<feature type="region of interest" description="Disordered" evidence="1">
    <location>
        <begin position="121"/>
        <end position="140"/>
    </location>
</feature>